<sequence>MKKYVIKATALAIGALVGGAAVASVDFSASPFVATTDTFASELNYAATTGTAISGAKTVKTKLGFGVSSGQTRFIRIDLTGAKLAVAAAGADVTNTTAAAAANNFQNVAVVQGGGVGDAYVIYQVTGAAGGHAATDLTTIVLPNLNVTNGNASAVNVTYALYADAVAAANQTAGQSLSTQSGALFTFGTGIKFKVTTKTATATVADSYKKFSGSYGPVEVGQFDYGTTGAFDATGAAATLASLVGANTKVAFTGDFTFTQSATTATNLRLGDTGTCANGVALTSIATNMLSASYTLGTTAINKSLCVTNDTVTNTTPVALTAQTFSVDFNPVNSSAGTGSTVTDPAATTLGAIARDGTTLTAPFVTIHPDYLSRVVLNSSYGADAAVTASVTAENGVTCTTSGYSTTLKAKSQLVINVKDICPALSNAGTRLAVTVTVAAPRTNIDGVYNVMNYDVTTGKTNSLISYVMVVPGTN</sequence>
<dbReference type="OrthoDB" id="6057519at2"/>
<protein>
    <submittedName>
        <fullName evidence="2">Uncharacterized protein</fullName>
    </submittedName>
</protein>
<name>A0A254NAE2_9BURK</name>
<feature type="chain" id="PRO_5012580896" evidence="1">
    <location>
        <begin position="24"/>
        <end position="475"/>
    </location>
</feature>
<keyword evidence="3" id="KW-1185">Reference proteome</keyword>
<organism evidence="2 3">
    <name type="scientific">Roseateles puraquae</name>
    <dbReference type="NCBI Taxonomy" id="431059"/>
    <lineage>
        <taxon>Bacteria</taxon>
        <taxon>Pseudomonadati</taxon>
        <taxon>Pseudomonadota</taxon>
        <taxon>Betaproteobacteria</taxon>
        <taxon>Burkholderiales</taxon>
        <taxon>Sphaerotilaceae</taxon>
        <taxon>Roseateles</taxon>
    </lineage>
</organism>
<evidence type="ECO:0000313" key="3">
    <source>
        <dbReference type="Proteomes" id="UP000197446"/>
    </source>
</evidence>
<feature type="signal peptide" evidence="1">
    <location>
        <begin position="1"/>
        <end position="23"/>
    </location>
</feature>
<keyword evidence="1" id="KW-0732">Signal</keyword>
<comment type="caution">
    <text evidence="2">The sequence shown here is derived from an EMBL/GenBank/DDBJ whole genome shotgun (WGS) entry which is preliminary data.</text>
</comment>
<evidence type="ECO:0000313" key="2">
    <source>
        <dbReference type="EMBL" id="OWR03357.1"/>
    </source>
</evidence>
<dbReference type="Proteomes" id="UP000197446">
    <property type="component" value="Unassembled WGS sequence"/>
</dbReference>
<accession>A0A254NAE2</accession>
<dbReference type="EMBL" id="NISI01000005">
    <property type="protein sequence ID" value="OWR03357.1"/>
    <property type="molecule type" value="Genomic_DNA"/>
</dbReference>
<dbReference type="AlphaFoldDB" id="A0A254NAE2"/>
<proteinExistence type="predicted"/>
<gene>
    <name evidence="2" type="ORF">CDO81_12705</name>
</gene>
<dbReference type="RefSeq" id="WP_144397225.1">
    <property type="nucleotide sequence ID" value="NZ_JBCNLH010000015.1"/>
</dbReference>
<reference evidence="2 3" key="1">
    <citation type="journal article" date="2007" name="Int. J. Syst. Evol. Microbiol.">
        <title>Description of Pelomonas aquatica sp. nov. and Pelomonas puraquae sp. nov., isolated from industrial and haemodialysis water.</title>
        <authorList>
            <person name="Gomila M."/>
            <person name="Bowien B."/>
            <person name="Falsen E."/>
            <person name="Moore E.R."/>
            <person name="Lalucat J."/>
        </authorList>
    </citation>
    <scope>NUCLEOTIDE SEQUENCE [LARGE SCALE GENOMIC DNA]</scope>
    <source>
        <strain evidence="2 3">CCUG 52769</strain>
    </source>
</reference>
<evidence type="ECO:0000256" key="1">
    <source>
        <dbReference type="SAM" id="SignalP"/>
    </source>
</evidence>